<evidence type="ECO:0000256" key="1">
    <source>
        <dbReference type="SAM" id="MobiDB-lite"/>
    </source>
</evidence>
<dbReference type="EMBL" id="CAKLBC010001318">
    <property type="protein sequence ID" value="CAH0490963.1"/>
    <property type="molecule type" value="Genomic_DNA"/>
</dbReference>
<proteinExistence type="predicted"/>
<feature type="compositionally biased region" description="Polar residues" evidence="1">
    <location>
        <begin position="45"/>
        <end position="55"/>
    </location>
</feature>
<keyword evidence="5" id="KW-1185">Reference proteome</keyword>
<evidence type="ECO:0000313" key="3">
    <source>
        <dbReference type="EMBL" id="CAH0490963.1"/>
    </source>
</evidence>
<feature type="transmembrane region" description="Helical" evidence="2">
    <location>
        <begin position="142"/>
        <end position="161"/>
    </location>
</feature>
<evidence type="ECO:0000313" key="4">
    <source>
        <dbReference type="EMBL" id="CAI5704206.1"/>
    </source>
</evidence>
<accession>A0AAV0SNQ7</accession>
<reference evidence="4" key="2">
    <citation type="submission" date="2022-12" db="EMBL/GenBank/DDBJ databases">
        <authorList>
            <person name="Webb A."/>
        </authorList>
    </citation>
    <scope>NUCLEOTIDE SEQUENCE</scope>
    <source>
        <strain evidence="4">Pf2</strain>
    </source>
</reference>
<organism evidence="4 6">
    <name type="scientific">Peronospora farinosa</name>
    <dbReference type="NCBI Taxonomy" id="134698"/>
    <lineage>
        <taxon>Eukaryota</taxon>
        <taxon>Sar</taxon>
        <taxon>Stramenopiles</taxon>
        <taxon>Oomycota</taxon>
        <taxon>Peronosporomycetes</taxon>
        <taxon>Peronosporales</taxon>
        <taxon>Peronosporaceae</taxon>
        <taxon>Peronospora</taxon>
    </lineage>
</organism>
<gene>
    <name evidence="3" type="ORF">PFR001_LOCUS6256</name>
    <name evidence="4" type="ORF">PFR002_LOCUS64</name>
</gene>
<feature type="region of interest" description="Disordered" evidence="1">
    <location>
        <begin position="80"/>
        <end position="127"/>
    </location>
</feature>
<protein>
    <recommendedName>
        <fullName evidence="7">Mid2 domain-containing protein</fullName>
    </recommendedName>
</protein>
<feature type="region of interest" description="Disordered" evidence="1">
    <location>
        <begin position="1"/>
        <end position="55"/>
    </location>
</feature>
<comment type="caution">
    <text evidence="4">The sequence shown here is derived from an EMBL/GenBank/DDBJ whole genome shotgun (WGS) entry which is preliminary data.</text>
</comment>
<keyword evidence="2" id="KW-0472">Membrane</keyword>
<keyword evidence="2" id="KW-1133">Transmembrane helix</keyword>
<reference evidence="3 5" key="1">
    <citation type="submission" date="2021-11" db="EMBL/GenBank/DDBJ databases">
        <authorList>
            <person name="Islam A."/>
            <person name="Islam S."/>
            <person name="Flora M.S."/>
            <person name="Rahman M."/>
            <person name="Ziaur R.M."/>
            <person name="Epstein J.H."/>
            <person name="Hassan M."/>
            <person name="Klassen M."/>
            <person name="Woodard K."/>
            <person name="Webb A."/>
            <person name="Webby R.J."/>
            <person name="El Zowalaty M.E."/>
        </authorList>
    </citation>
    <scope>NUCLEOTIDE SEQUENCE [LARGE SCALE GENOMIC DNA]</scope>
    <source>
        <strain evidence="3">Pf1</strain>
    </source>
</reference>
<feature type="compositionally biased region" description="Polar residues" evidence="1">
    <location>
        <begin position="80"/>
        <end position="91"/>
    </location>
</feature>
<name>A0AAV0SNQ7_9STRA</name>
<dbReference type="AlphaFoldDB" id="A0AAV0SNQ7"/>
<evidence type="ECO:0000313" key="5">
    <source>
        <dbReference type="Proteomes" id="UP001157938"/>
    </source>
</evidence>
<keyword evidence="2" id="KW-0812">Transmembrane</keyword>
<feature type="compositionally biased region" description="Low complexity" evidence="1">
    <location>
        <begin position="104"/>
        <end position="114"/>
    </location>
</feature>
<evidence type="ECO:0000256" key="2">
    <source>
        <dbReference type="SAM" id="Phobius"/>
    </source>
</evidence>
<dbReference type="EMBL" id="CANTFK010000015">
    <property type="protein sequence ID" value="CAI5704206.1"/>
    <property type="molecule type" value="Genomic_DNA"/>
</dbReference>
<sequence>MDCEGMTPCATRGKINTSDPKQGDDDNGDIDASLDKGPNNAGADISSNIKSTNDETTIQTGITNKAATLEPVLSTTLQSAPMTHAPLSTSLVAGPSDHRTQGYPSSSSRAPSASKEPDSTEVLENETKSAFSTTASRSLDQTLVVVIIGVVGAIGTLVMFVSRRVLKEQDDDLDLEDSRFF</sequence>
<dbReference type="Proteomes" id="UP001159659">
    <property type="component" value="Unassembled WGS sequence"/>
</dbReference>
<evidence type="ECO:0000313" key="6">
    <source>
        <dbReference type="Proteomes" id="UP001159659"/>
    </source>
</evidence>
<evidence type="ECO:0008006" key="7">
    <source>
        <dbReference type="Google" id="ProtNLM"/>
    </source>
</evidence>
<dbReference type="Proteomes" id="UP001157938">
    <property type="component" value="Unassembled WGS sequence"/>
</dbReference>